<dbReference type="Proteomes" id="UP001305647">
    <property type="component" value="Unassembled WGS sequence"/>
</dbReference>
<dbReference type="PANTHER" id="PTHR43995">
    <property type="entry name" value="PRE-MRNA-PROCESSING FACTOR 19"/>
    <property type="match status" value="1"/>
</dbReference>
<dbReference type="InterPro" id="IPR038959">
    <property type="entry name" value="Prp19"/>
</dbReference>
<dbReference type="InterPro" id="IPR013083">
    <property type="entry name" value="Znf_RING/FYVE/PHD"/>
</dbReference>
<dbReference type="PROSITE" id="PS51698">
    <property type="entry name" value="U_BOX"/>
    <property type="match status" value="1"/>
</dbReference>
<protein>
    <recommendedName>
        <fullName evidence="16">Pre-mRNA-processing factor 19</fullName>
        <ecNumber evidence="16">2.3.2.27</ecNumber>
    </recommendedName>
</protein>
<dbReference type="Gene3D" id="3.10.310.10">
    <property type="entry name" value="Diaminopimelate Epimerase, Chain A, domain 1"/>
    <property type="match status" value="2"/>
</dbReference>
<evidence type="ECO:0000313" key="20">
    <source>
        <dbReference type="Proteomes" id="UP001305647"/>
    </source>
</evidence>
<dbReference type="InterPro" id="IPR003719">
    <property type="entry name" value="Phenazine_PhzF-like"/>
</dbReference>
<keyword evidence="14 16" id="KW-0539">Nucleus</keyword>
<keyword evidence="11" id="KW-0413">Isomerase</keyword>
<feature type="domain" description="U-box" evidence="18">
    <location>
        <begin position="381"/>
        <end position="468"/>
    </location>
</feature>
<dbReference type="AlphaFoldDB" id="A0AAN6SZM9"/>
<feature type="coiled-coil region" evidence="17">
    <location>
        <begin position="493"/>
        <end position="520"/>
    </location>
</feature>
<dbReference type="InterPro" id="IPR013915">
    <property type="entry name" value="Prp19_cc"/>
</dbReference>
<dbReference type="EC" id="2.3.2.27" evidence="16"/>
<evidence type="ECO:0000256" key="8">
    <source>
        <dbReference type="ARBA" id="ARBA00022737"/>
    </source>
</evidence>
<keyword evidence="17" id="KW-0175">Coiled coil</keyword>
<keyword evidence="9 16" id="KW-0227">DNA damage</keyword>
<keyword evidence="5 16" id="KW-0507">mRNA processing</keyword>
<evidence type="ECO:0000256" key="14">
    <source>
        <dbReference type="ARBA" id="ARBA00023242"/>
    </source>
</evidence>
<reference evidence="19" key="1">
    <citation type="journal article" date="2023" name="Mol. Phylogenet. Evol.">
        <title>Genome-scale phylogeny and comparative genomics of the fungal order Sordariales.</title>
        <authorList>
            <person name="Hensen N."/>
            <person name="Bonometti L."/>
            <person name="Westerberg I."/>
            <person name="Brannstrom I.O."/>
            <person name="Guillou S."/>
            <person name="Cros-Aarteil S."/>
            <person name="Calhoun S."/>
            <person name="Haridas S."/>
            <person name="Kuo A."/>
            <person name="Mondo S."/>
            <person name="Pangilinan J."/>
            <person name="Riley R."/>
            <person name="LaButti K."/>
            <person name="Andreopoulos B."/>
            <person name="Lipzen A."/>
            <person name="Chen C."/>
            <person name="Yan M."/>
            <person name="Daum C."/>
            <person name="Ng V."/>
            <person name="Clum A."/>
            <person name="Steindorff A."/>
            <person name="Ohm R.A."/>
            <person name="Martin F."/>
            <person name="Silar P."/>
            <person name="Natvig D.O."/>
            <person name="Lalanne C."/>
            <person name="Gautier V."/>
            <person name="Ament-Velasquez S.L."/>
            <person name="Kruys A."/>
            <person name="Hutchinson M.I."/>
            <person name="Powell A.J."/>
            <person name="Barry K."/>
            <person name="Miller A.N."/>
            <person name="Grigoriev I.V."/>
            <person name="Debuchy R."/>
            <person name="Gladieux P."/>
            <person name="Hiltunen Thoren M."/>
            <person name="Johannesson H."/>
        </authorList>
    </citation>
    <scope>NUCLEOTIDE SEQUENCE</scope>
    <source>
        <strain evidence="19">CBS 757.83</strain>
    </source>
</reference>
<accession>A0AAN6SZM9</accession>
<comment type="similarity">
    <text evidence="3 16">Belongs to the WD repeat PRP19 family.</text>
</comment>
<evidence type="ECO:0000256" key="17">
    <source>
        <dbReference type="SAM" id="Coils"/>
    </source>
</evidence>
<evidence type="ECO:0000256" key="12">
    <source>
        <dbReference type="ARBA" id="ARBA00023187"/>
    </source>
</evidence>
<keyword evidence="10 16" id="KW-0833">Ubl conjugation pathway</keyword>
<keyword evidence="20" id="KW-1185">Reference proteome</keyword>
<gene>
    <name evidence="19" type="ORF">N658DRAFT_430950</name>
</gene>
<evidence type="ECO:0000256" key="1">
    <source>
        <dbReference type="ARBA" id="ARBA00004123"/>
    </source>
</evidence>
<dbReference type="Gene3D" id="2.130.10.10">
    <property type="entry name" value="YVTN repeat-like/Quinoprotein amine dehydrogenase"/>
    <property type="match status" value="2"/>
</dbReference>
<reference evidence="19" key="2">
    <citation type="submission" date="2023-05" db="EMBL/GenBank/DDBJ databases">
        <authorList>
            <consortium name="Lawrence Berkeley National Laboratory"/>
            <person name="Steindorff A."/>
            <person name="Hensen N."/>
            <person name="Bonometti L."/>
            <person name="Westerberg I."/>
            <person name="Brannstrom I.O."/>
            <person name="Guillou S."/>
            <person name="Cros-Aarteil S."/>
            <person name="Calhoun S."/>
            <person name="Haridas S."/>
            <person name="Kuo A."/>
            <person name="Mondo S."/>
            <person name="Pangilinan J."/>
            <person name="Riley R."/>
            <person name="Labutti K."/>
            <person name="Andreopoulos B."/>
            <person name="Lipzen A."/>
            <person name="Chen C."/>
            <person name="Yanf M."/>
            <person name="Daum C."/>
            <person name="Ng V."/>
            <person name="Clum A."/>
            <person name="Ohm R."/>
            <person name="Martin F."/>
            <person name="Silar P."/>
            <person name="Natvig D."/>
            <person name="Lalanne C."/>
            <person name="Gautier V."/>
            <person name="Ament-Velasquez S.L."/>
            <person name="Kruys A."/>
            <person name="Hutchinson M.I."/>
            <person name="Powell A.J."/>
            <person name="Barry K."/>
            <person name="Miller A.N."/>
            <person name="Grigoriev I.V."/>
            <person name="Debuchy R."/>
            <person name="Gladieux P."/>
            <person name="Thoren M.H."/>
            <person name="Johannesson H."/>
        </authorList>
    </citation>
    <scope>NUCLEOTIDE SEQUENCE</scope>
    <source>
        <strain evidence="19">CBS 757.83</strain>
    </source>
</reference>
<evidence type="ECO:0000313" key="19">
    <source>
        <dbReference type="EMBL" id="KAK4098891.1"/>
    </source>
</evidence>
<dbReference type="InterPro" id="IPR001680">
    <property type="entry name" value="WD40_rpt"/>
</dbReference>
<keyword evidence="8" id="KW-0677">Repeat</keyword>
<dbReference type="Pfam" id="PF02567">
    <property type="entry name" value="PhzC-PhzF"/>
    <property type="match status" value="2"/>
</dbReference>
<comment type="subunit">
    <text evidence="16">Homotetramer.</text>
</comment>
<evidence type="ECO:0000256" key="11">
    <source>
        <dbReference type="ARBA" id="ARBA00023110"/>
    </source>
</evidence>
<dbReference type="SMART" id="SM00320">
    <property type="entry name" value="WD40"/>
    <property type="match status" value="5"/>
</dbReference>
<sequence length="862" mass="92295">MDAALKLDFMTLDVFTATRFLGNPLAVVFVPPALRERVDQETKQRIAREFNLSETVFLHTLPDEPNTAHAAAAARKIDIFTTEEELPFAGHPTIGSAYLVLNHLGWTHVSTLQTKAGPIRIQSEPLSSSAAQGQAVRAAIPHAVHVHRQTLGGVLSSPSATDAARSAIQRGLSADADIRARELDAPVVSIVRGMAFVLVRLPSLAHLTRAAPVNRLDFSQVPDLLDQGEWRGGFTARYYYVPLEGGEEEEGNREGGGKDEVAVRTRMVELGFEDPATGSAACTLASFLAISGGAPKATAEGGVRFAITQGVEMGRKSDIAVEVVLAQDEGEARVKELYLGGTAAVLMSGSISAPKSWEAAGWQSHPYDRISTRLPSSVEQPETFRMLCALSGEVPEEPVVSKKTGTVFEKRLILKYIEENGKEPGTDEELDPEDLLPVKTSRVVRPRPPNLTSLPSLLKAFQDEWDSLVLETYNTREQLARTREELATALYQHDAAVRVIARLTKERDEAREALSKVTVAPASVGAANGDAMAVDNEAPPDNLVEHVHEVQQQLMKGRSKRKPPQGWASSDDVAGLQQVAYTDLTVSQASSLDIESDYAAIGGLDGKVDVYSIQANNVERTIDTGEPVTATAWTGSKVIVATSKGSVRVFDSGSETASFQVHAGAVTGLSVHPGGRILASVGVDKSFVLYDLDTLQKVSRGYTDAALTACAFHPDGNLFGAGTQAGDIKIFKTDTGEQAESFSLGTPVQTVVFSENGFWFAAAGKGQSTTTIFDLRKQGAAARVKELQTGDAQALAWDYTGQYLATAGSTGVTVQMYQKSSKTWSEPLRTSTAAAALRWGAEAKSLVTVSKEGVVSVHGVKE</sequence>
<evidence type="ECO:0000256" key="15">
    <source>
        <dbReference type="PROSITE-ProRule" id="PRU00221"/>
    </source>
</evidence>
<keyword evidence="11" id="KW-0697">Rotamase</keyword>
<dbReference type="GO" id="GO:0006281">
    <property type="term" value="P:DNA repair"/>
    <property type="evidence" value="ECO:0007669"/>
    <property type="project" value="UniProtKB-KW"/>
</dbReference>
<feature type="repeat" description="WD" evidence="15">
    <location>
        <begin position="659"/>
        <end position="700"/>
    </location>
</feature>
<evidence type="ECO:0000256" key="3">
    <source>
        <dbReference type="ARBA" id="ARBA00006388"/>
    </source>
</evidence>
<comment type="pathway">
    <text evidence="2 16">Protein modification; protein ubiquitination.</text>
</comment>
<dbReference type="GO" id="GO:0000974">
    <property type="term" value="C:Prp19 complex"/>
    <property type="evidence" value="ECO:0007669"/>
    <property type="project" value="UniProtKB-UniRule"/>
</dbReference>
<comment type="catalytic activity">
    <reaction evidence="16">
        <text>S-ubiquitinyl-[E2 ubiquitin-conjugating enzyme]-L-cysteine + [acceptor protein]-L-lysine = [E2 ubiquitin-conjugating enzyme]-L-cysteine + N(6)-ubiquitinyl-[acceptor protein]-L-lysine.</text>
        <dbReference type="EC" id="2.3.2.27"/>
    </reaction>
</comment>
<keyword evidence="13 16" id="KW-0234">DNA repair</keyword>
<organism evidence="19 20">
    <name type="scientific">Parathielavia hyrcaniae</name>
    <dbReference type="NCBI Taxonomy" id="113614"/>
    <lineage>
        <taxon>Eukaryota</taxon>
        <taxon>Fungi</taxon>
        <taxon>Dikarya</taxon>
        <taxon>Ascomycota</taxon>
        <taxon>Pezizomycotina</taxon>
        <taxon>Sordariomycetes</taxon>
        <taxon>Sordariomycetidae</taxon>
        <taxon>Sordariales</taxon>
        <taxon>Chaetomiaceae</taxon>
        <taxon>Parathielavia</taxon>
    </lineage>
</organism>
<keyword evidence="4 15" id="KW-0853">WD repeat</keyword>
<dbReference type="GO" id="GO:0003755">
    <property type="term" value="F:peptidyl-prolyl cis-trans isomerase activity"/>
    <property type="evidence" value="ECO:0007669"/>
    <property type="project" value="UniProtKB-KW"/>
</dbReference>
<dbReference type="SUPFAM" id="SSF57850">
    <property type="entry name" value="RING/U-box"/>
    <property type="match status" value="1"/>
</dbReference>
<keyword evidence="6 16" id="KW-0808">Transferase</keyword>
<proteinExistence type="inferred from homology"/>
<dbReference type="PANTHER" id="PTHR43995:SF1">
    <property type="entry name" value="PRE-MRNA-PROCESSING FACTOR 19"/>
    <property type="match status" value="1"/>
</dbReference>
<keyword evidence="7 16" id="KW-0747">Spliceosome</keyword>
<evidence type="ECO:0000256" key="13">
    <source>
        <dbReference type="ARBA" id="ARBA00023204"/>
    </source>
</evidence>
<dbReference type="InterPro" id="IPR055340">
    <property type="entry name" value="RING-Ubox_PRP19"/>
</dbReference>
<dbReference type="GO" id="GO:0061630">
    <property type="term" value="F:ubiquitin protein ligase activity"/>
    <property type="evidence" value="ECO:0007669"/>
    <property type="project" value="UniProtKB-UniRule"/>
</dbReference>
<evidence type="ECO:0000256" key="6">
    <source>
        <dbReference type="ARBA" id="ARBA00022679"/>
    </source>
</evidence>
<dbReference type="GO" id="GO:0071006">
    <property type="term" value="C:U2-type catalytic step 1 spliceosome"/>
    <property type="evidence" value="ECO:0007669"/>
    <property type="project" value="TreeGrafter"/>
</dbReference>
<dbReference type="SUPFAM" id="SSF50978">
    <property type="entry name" value="WD40 repeat-like"/>
    <property type="match status" value="1"/>
</dbReference>
<comment type="function">
    <text evidence="16">Ubiquitin-protein ligase which is mainly involved pre-mRNA splicing and DNA repair. Required for pre-mRNA splicing as component of the spliceosome.</text>
</comment>
<dbReference type="EMBL" id="MU863654">
    <property type="protein sequence ID" value="KAK4098891.1"/>
    <property type="molecule type" value="Genomic_DNA"/>
</dbReference>
<dbReference type="Pfam" id="PF00400">
    <property type="entry name" value="WD40"/>
    <property type="match status" value="2"/>
</dbReference>
<keyword evidence="12 16" id="KW-0508">mRNA splicing</keyword>
<dbReference type="Gene3D" id="3.30.40.10">
    <property type="entry name" value="Zinc/RING finger domain, C3HC4 (zinc finger)"/>
    <property type="match status" value="1"/>
</dbReference>
<evidence type="ECO:0000256" key="9">
    <source>
        <dbReference type="ARBA" id="ARBA00022763"/>
    </source>
</evidence>
<dbReference type="CDD" id="cd16656">
    <property type="entry name" value="RING-Ubox_PRP19"/>
    <property type="match status" value="1"/>
</dbReference>
<dbReference type="SUPFAM" id="SSF54506">
    <property type="entry name" value="Diaminopimelate epimerase-like"/>
    <property type="match status" value="1"/>
</dbReference>
<dbReference type="InterPro" id="IPR036322">
    <property type="entry name" value="WD40_repeat_dom_sf"/>
</dbReference>
<evidence type="ECO:0000256" key="5">
    <source>
        <dbReference type="ARBA" id="ARBA00022664"/>
    </source>
</evidence>
<dbReference type="InterPro" id="IPR015943">
    <property type="entry name" value="WD40/YVTN_repeat-like_dom_sf"/>
</dbReference>
<evidence type="ECO:0000256" key="16">
    <source>
        <dbReference type="RuleBase" id="RU367101"/>
    </source>
</evidence>
<dbReference type="GO" id="GO:0005737">
    <property type="term" value="C:cytoplasm"/>
    <property type="evidence" value="ECO:0007669"/>
    <property type="project" value="TreeGrafter"/>
</dbReference>
<dbReference type="InterPro" id="IPR003613">
    <property type="entry name" value="Ubox_domain"/>
</dbReference>
<evidence type="ECO:0000256" key="4">
    <source>
        <dbReference type="ARBA" id="ARBA00022574"/>
    </source>
</evidence>
<dbReference type="GO" id="GO:0070534">
    <property type="term" value="P:protein K63-linked ubiquitination"/>
    <property type="evidence" value="ECO:0007669"/>
    <property type="project" value="UniProtKB-UniRule"/>
</dbReference>
<comment type="subcellular location">
    <subcellularLocation>
        <location evidence="1 16">Nucleus</location>
    </subcellularLocation>
</comment>
<evidence type="ECO:0000256" key="2">
    <source>
        <dbReference type="ARBA" id="ARBA00004906"/>
    </source>
</evidence>
<dbReference type="NCBIfam" id="TIGR00654">
    <property type="entry name" value="PhzF_family"/>
    <property type="match status" value="1"/>
</dbReference>
<evidence type="ECO:0000259" key="18">
    <source>
        <dbReference type="PROSITE" id="PS51698"/>
    </source>
</evidence>
<name>A0AAN6SZM9_9PEZI</name>
<comment type="caution">
    <text evidence="19">The sequence shown here is derived from an EMBL/GenBank/DDBJ whole genome shotgun (WGS) entry which is preliminary data.</text>
</comment>
<evidence type="ECO:0000256" key="10">
    <source>
        <dbReference type="ARBA" id="ARBA00022786"/>
    </source>
</evidence>
<dbReference type="FunFam" id="3.30.40.10:FF:000027">
    <property type="entry name" value="Pre-mRNA-processing factor 19, putative"/>
    <property type="match status" value="1"/>
</dbReference>
<dbReference type="PROSITE" id="PS50082">
    <property type="entry name" value="WD_REPEATS_2"/>
    <property type="match status" value="1"/>
</dbReference>
<dbReference type="GO" id="GO:0000398">
    <property type="term" value="P:mRNA splicing, via spliceosome"/>
    <property type="evidence" value="ECO:0007669"/>
    <property type="project" value="InterPro"/>
</dbReference>
<evidence type="ECO:0000256" key="7">
    <source>
        <dbReference type="ARBA" id="ARBA00022728"/>
    </source>
</evidence>
<dbReference type="SMART" id="SM00504">
    <property type="entry name" value="Ubox"/>
    <property type="match status" value="1"/>
</dbReference>
<dbReference type="Pfam" id="PF08606">
    <property type="entry name" value="Prp19"/>
    <property type="match status" value="1"/>
</dbReference>